<evidence type="ECO:0000313" key="2">
    <source>
        <dbReference type="EMBL" id="EMI53977.1"/>
    </source>
</evidence>
<dbReference type="AlphaFoldDB" id="M5TXM3"/>
<comment type="caution">
    <text evidence="2">The sequence shown here is derived from an EMBL/GenBank/DDBJ whole genome shotgun (WGS) entry which is preliminary data.</text>
</comment>
<dbReference type="EMBL" id="ANOH01000315">
    <property type="protein sequence ID" value="EMI53977.1"/>
    <property type="molecule type" value="Genomic_DNA"/>
</dbReference>
<evidence type="ECO:0000313" key="3">
    <source>
        <dbReference type="Proteomes" id="UP000011885"/>
    </source>
</evidence>
<accession>M5TXM3</accession>
<evidence type="ECO:0000256" key="1">
    <source>
        <dbReference type="SAM" id="MobiDB-lite"/>
    </source>
</evidence>
<proteinExistence type="predicted"/>
<feature type="region of interest" description="Disordered" evidence="1">
    <location>
        <begin position="43"/>
        <end position="75"/>
    </location>
</feature>
<organism evidence="2 3">
    <name type="scientific">Rhodopirellula sallentina SM41</name>
    <dbReference type="NCBI Taxonomy" id="1263870"/>
    <lineage>
        <taxon>Bacteria</taxon>
        <taxon>Pseudomonadati</taxon>
        <taxon>Planctomycetota</taxon>
        <taxon>Planctomycetia</taxon>
        <taxon>Pirellulales</taxon>
        <taxon>Pirellulaceae</taxon>
        <taxon>Rhodopirellula</taxon>
    </lineage>
</organism>
<gene>
    <name evidence="2" type="ORF">RSSM_04581</name>
</gene>
<reference evidence="2 3" key="1">
    <citation type="journal article" date="2013" name="Mar. Genomics">
        <title>Expression of sulfatases in Rhodopirellula baltica and the diversity of sulfatases in the genus Rhodopirellula.</title>
        <authorList>
            <person name="Wegner C.E."/>
            <person name="Richter-Heitmann T."/>
            <person name="Klindworth A."/>
            <person name="Klockow C."/>
            <person name="Richter M."/>
            <person name="Achstetter T."/>
            <person name="Glockner F.O."/>
            <person name="Harder J."/>
        </authorList>
    </citation>
    <scope>NUCLEOTIDE SEQUENCE [LARGE SCALE GENOMIC DNA]</scope>
    <source>
        <strain evidence="2 3">SM41</strain>
    </source>
</reference>
<protein>
    <submittedName>
        <fullName evidence="2">Uncharacterized protein</fullName>
    </submittedName>
</protein>
<name>M5TXM3_9BACT</name>
<dbReference type="Proteomes" id="UP000011885">
    <property type="component" value="Unassembled WGS sequence"/>
</dbReference>
<dbReference type="PATRIC" id="fig|1263870.3.peg.4846"/>
<keyword evidence="3" id="KW-1185">Reference proteome</keyword>
<sequence length="75" mass="8535">MRNPFAIGAFLPRRTIDNRVTIVKLCHPKFLRRLGYFAASYDPSQPIQRSDLPAQQTASRRHSNPNTSAQTLQPN</sequence>